<dbReference type="InterPro" id="IPR045175">
    <property type="entry name" value="M28_fam"/>
</dbReference>
<evidence type="ECO:0000256" key="6">
    <source>
        <dbReference type="ARBA" id="ARBA00022833"/>
    </source>
</evidence>
<keyword evidence="10" id="KW-1185">Reference proteome</keyword>
<dbReference type="OrthoDB" id="9789219at2"/>
<evidence type="ECO:0000313" key="9">
    <source>
        <dbReference type="EMBL" id="ATB47128.1"/>
    </source>
</evidence>
<dbReference type="KEGG" id="mmas:MYMAC_002735"/>
<dbReference type="SUPFAM" id="SSF53187">
    <property type="entry name" value="Zn-dependent exopeptidases"/>
    <property type="match status" value="1"/>
</dbReference>
<feature type="domain" description="Peptidase M28" evidence="8">
    <location>
        <begin position="199"/>
        <end position="393"/>
    </location>
</feature>
<dbReference type="RefSeq" id="WP_095958406.1">
    <property type="nucleotide sequence ID" value="NZ_CP022203.1"/>
</dbReference>
<evidence type="ECO:0000256" key="2">
    <source>
        <dbReference type="ARBA" id="ARBA00022670"/>
    </source>
</evidence>
<dbReference type="GO" id="GO:0006508">
    <property type="term" value="P:proteolysis"/>
    <property type="evidence" value="ECO:0007669"/>
    <property type="project" value="UniProtKB-KW"/>
</dbReference>
<dbReference type="GO" id="GO:0004177">
    <property type="term" value="F:aminopeptidase activity"/>
    <property type="evidence" value="ECO:0007669"/>
    <property type="project" value="UniProtKB-KW"/>
</dbReference>
<protein>
    <submittedName>
        <fullName evidence="9">Peptidase M28</fullName>
    </submittedName>
</protein>
<keyword evidence="6" id="KW-0862">Zinc</keyword>
<evidence type="ECO:0000259" key="8">
    <source>
        <dbReference type="Pfam" id="PF04389"/>
    </source>
</evidence>
<feature type="signal peptide" evidence="7">
    <location>
        <begin position="1"/>
        <end position="20"/>
    </location>
</feature>
<evidence type="ECO:0000256" key="7">
    <source>
        <dbReference type="SAM" id="SignalP"/>
    </source>
</evidence>
<name>A0A250JTY4_9BACT</name>
<dbReference type="InterPro" id="IPR007484">
    <property type="entry name" value="Peptidase_M28"/>
</dbReference>
<feature type="chain" id="PRO_5013077887" evidence="7">
    <location>
        <begin position="21"/>
        <end position="680"/>
    </location>
</feature>
<keyword evidence="2" id="KW-0645">Protease</keyword>
<proteinExistence type="predicted"/>
<keyword evidence="1" id="KW-0031">Aminopeptidase</keyword>
<dbReference type="Pfam" id="PF17957">
    <property type="entry name" value="Big_7"/>
    <property type="match status" value="1"/>
</dbReference>
<organism evidence="9 10">
    <name type="scientific">Corallococcus macrosporus DSM 14697</name>
    <dbReference type="NCBI Taxonomy" id="1189310"/>
    <lineage>
        <taxon>Bacteria</taxon>
        <taxon>Pseudomonadati</taxon>
        <taxon>Myxococcota</taxon>
        <taxon>Myxococcia</taxon>
        <taxon>Myxococcales</taxon>
        <taxon>Cystobacterineae</taxon>
        <taxon>Myxococcaceae</taxon>
        <taxon>Corallococcus</taxon>
    </lineage>
</organism>
<keyword evidence="3" id="KW-0479">Metal-binding</keyword>
<dbReference type="EMBL" id="CP022203">
    <property type="protein sequence ID" value="ATB47128.1"/>
    <property type="molecule type" value="Genomic_DNA"/>
</dbReference>
<evidence type="ECO:0000256" key="1">
    <source>
        <dbReference type="ARBA" id="ARBA00022438"/>
    </source>
</evidence>
<evidence type="ECO:0000256" key="3">
    <source>
        <dbReference type="ARBA" id="ARBA00022723"/>
    </source>
</evidence>
<evidence type="ECO:0000256" key="4">
    <source>
        <dbReference type="ARBA" id="ARBA00022729"/>
    </source>
</evidence>
<evidence type="ECO:0000256" key="5">
    <source>
        <dbReference type="ARBA" id="ARBA00022801"/>
    </source>
</evidence>
<dbReference type="Proteomes" id="UP000217343">
    <property type="component" value="Chromosome"/>
</dbReference>
<sequence>MNMKRLASVLLVLCSVSAFAKAPPAEAPDGEVWITVGSDALDYVNLALAAAGHAAPTVSGRSGDVTALRVRESQLNLISRMMHEKLNRCGGFMHHDTEAAALAALDPSAAAKGAQATAVTYSIDNAATVTALQAGVEELAIRGVITHLSEGYSTRYYTSATGVSAANWLRGYWASLVPASRANEVTVELFNHSWAQPSVILTIPGTTMAEEVVVLGGHLDSTSNGSIAPGADDDASGIATLTEVIRVLMRQNYRPERTVKFMGYAAEEVGLRGSSAIANHYATTNVDVVGVLQLDMTNFKGRPDVDVAMVTDRTNAAQNTFITDLLDTYQSDVQWTTTYCGYACSDHASWTSAGFAASMPFEAPLSASNRHIHTIHDTIDKSGGDARQAVKFAKLALAYVAELAKGGMVVDQTPPEVAITAPATGSTVSGVTAVTASASDASGVNRVEFLVDGALVATDTTAPYAFDWDTAALSNGSHTLTARAVDGAGLPATSSEVTVTVSNVSSTAGFDPVLKAPRCASPSNVCDSGTLLNGRAGIGPELNAPNTIRNSCRDGLSGVYLVDQSNERIVVSTTDGTHFAPGKLVRIDATVFAYNKLNDKLDLFYSADANNPVWQAITTLAVPTKGLHTLSVTYTLPEGGTAQAVRAVFRNRGSQTPCMEGNYNDHDDLIFTVSPSAMLR</sequence>
<dbReference type="PANTHER" id="PTHR12147:SF56">
    <property type="entry name" value="AMINOPEPTIDASE YDR415C-RELATED"/>
    <property type="match status" value="1"/>
</dbReference>
<dbReference type="AlphaFoldDB" id="A0A250JTY4"/>
<keyword evidence="5" id="KW-0378">Hydrolase</keyword>
<evidence type="ECO:0000313" key="10">
    <source>
        <dbReference type="Proteomes" id="UP000217343"/>
    </source>
</evidence>
<dbReference type="InterPro" id="IPR013783">
    <property type="entry name" value="Ig-like_fold"/>
</dbReference>
<reference evidence="9 10" key="1">
    <citation type="submission" date="2017-06" db="EMBL/GenBank/DDBJ databases">
        <title>Sequencing and comparative analysis of myxobacterial genomes.</title>
        <authorList>
            <person name="Rupp O."/>
            <person name="Goesmann A."/>
            <person name="Sogaard-Andersen L."/>
        </authorList>
    </citation>
    <scope>NUCLEOTIDE SEQUENCE [LARGE SCALE GENOMIC DNA]</scope>
    <source>
        <strain evidence="9 10">DSM 14697</strain>
    </source>
</reference>
<dbReference type="GO" id="GO:0008235">
    <property type="term" value="F:metalloexopeptidase activity"/>
    <property type="evidence" value="ECO:0007669"/>
    <property type="project" value="InterPro"/>
</dbReference>
<dbReference type="GO" id="GO:0046872">
    <property type="term" value="F:metal ion binding"/>
    <property type="evidence" value="ECO:0007669"/>
    <property type="project" value="UniProtKB-KW"/>
</dbReference>
<gene>
    <name evidence="9" type="ORF">MYMAC_002735</name>
</gene>
<dbReference type="Gene3D" id="3.40.630.10">
    <property type="entry name" value="Zn peptidases"/>
    <property type="match status" value="1"/>
</dbReference>
<dbReference type="PANTHER" id="PTHR12147">
    <property type="entry name" value="METALLOPEPTIDASE M28 FAMILY MEMBER"/>
    <property type="match status" value="1"/>
</dbReference>
<keyword evidence="4 7" id="KW-0732">Signal</keyword>
<dbReference type="Gene3D" id="2.60.40.10">
    <property type="entry name" value="Immunoglobulins"/>
    <property type="match status" value="1"/>
</dbReference>
<accession>A0A250JTY4</accession>
<dbReference type="Pfam" id="PF04389">
    <property type="entry name" value="Peptidase_M28"/>
    <property type="match status" value="1"/>
</dbReference>